<accession>W1PUZ3</accession>
<dbReference type="EMBL" id="KI392664">
    <property type="protein sequence ID" value="ERN11888.1"/>
    <property type="molecule type" value="Genomic_DNA"/>
</dbReference>
<dbReference type="AlphaFoldDB" id="W1PUZ3"/>
<reference evidence="3" key="1">
    <citation type="journal article" date="2013" name="Science">
        <title>The Amborella genome and the evolution of flowering plants.</title>
        <authorList>
            <consortium name="Amborella Genome Project"/>
        </authorList>
    </citation>
    <scope>NUCLEOTIDE SEQUENCE [LARGE SCALE GENOMIC DNA]</scope>
</reference>
<organism evidence="2 3">
    <name type="scientific">Amborella trichopoda</name>
    <dbReference type="NCBI Taxonomy" id="13333"/>
    <lineage>
        <taxon>Eukaryota</taxon>
        <taxon>Viridiplantae</taxon>
        <taxon>Streptophyta</taxon>
        <taxon>Embryophyta</taxon>
        <taxon>Tracheophyta</taxon>
        <taxon>Spermatophyta</taxon>
        <taxon>Magnoliopsida</taxon>
        <taxon>Amborellales</taxon>
        <taxon>Amborellaceae</taxon>
        <taxon>Amborella</taxon>
    </lineage>
</organism>
<name>W1PUZ3_AMBTC</name>
<keyword evidence="3" id="KW-1185">Reference proteome</keyword>
<proteinExistence type="predicted"/>
<dbReference type="Gramene" id="ERN11888">
    <property type="protein sequence ID" value="ERN11888"/>
    <property type="gene ID" value="AMTR_s00020p00194440"/>
</dbReference>
<dbReference type="Proteomes" id="UP000017836">
    <property type="component" value="Unassembled WGS sequence"/>
</dbReference>
<protein>
    <submittedName>
        <fullName evidence="2">Uncharacterized protein</fullName>
    </submittedName>
</protein>
<sequence>MSSAHPVVPSLTIPVVEGEGTPSLGVPLSRSAAVPASESQVQEAHVEGPSSKASTPLRESLAIIIGNPILEVLPLNVDHLAKEIASLSDENQTMGNEIGALQIHEATLKSQRNLLQEVVHRQSQELEWLGSETAAVSNLANAVAKDISWLKEQKKPVTT</sequence>
<dbReference type="HOGENOM" id="CLU_1663130_0_0_1"/>
<evidence type="ECO:0000256" key="1">
    <source>
        <dbReference type="SAM" id="MobiDB-lite"/>
    </source>
</evidence>
<feature type="region of interest" description="Disordered" evidence="1">
    <location>
        <begin position="24"/>
        <end position="53"/>
    </location>
</feature>
<gene>
    <name evidence="2" type="ORF">AMTR_s00020p00194440</name>
</gene>
<evidence type="ECO:0000313" key="3">
    <source>
        <dbReference type="Proteomes" id="UP000017836"/>
    </source>
</evidence>
<evidence type="ECO:0000313" key="2">
    <source>
        <dbReference type="EMBL" id="ERN11888.1"/>
    </source>
</evidence>